<dbReference type="EMBL" id="CP064789">
    <property type="protein sequence ID" value="QSG10515.1"/>
    <property type="molecule type" value="Genomic_DNA"/>
</dbReference>
<accession>A0A897NGE3</accession>
<dbReference type="Proteomes" id="UP000663305">
    <property type="component" value="Chromosome"/>
</dbReference>
<dbReference type="AlphaFoldDB" id="A0A897NGE3"/>
<reference evidence="1" key="1">
    <citation type="submission" date="2020-11" db="EMBL/GenBank/DDBJ databases">
        <title>Carbohydrate-dependent, anaerobic sulfur respiration: A novel catabolism in halophilic archaea.</title>
        <authorList>
            <person name="Sorokin D.Y."/>
            <person name="Messina E."/>
            <person name="Smedile F."/>
            <person name="La Cono V."/>
            <person name="Hallsworth J.E."/>
            <person name="Yakimov M.M."/>
        </authorList>
    </citation>
    <scope>NUCLEOTIDE SEQUENCE</scope>
    <source>
        <strain evidence="1">HSR-Bgl</strain>
    </source>
</reference>
<evidence type="ECO:0000313" key="1">
    <source>
        <dbReference type="EMBL" id="QSG10515.1"/>
    </source>
</evidence>
<protein>
    <submittedName>
        <fullName evidence="1">Uncharacterized protein</fullName>
    </submittedName>
</protein>
<gene>
    <name evidence="1" type="ORF">HSBGL_0069</name>
</gene>
<proteinExistence type="predicted"/>
<organism evidence="1 2">
    <name type="scientific">Halapricum desulfuricans</name>
    <dbReference type="NCBI Taxonomy" id="2841257"/>
    <lineage>
        <taxon>Archaea</taxon>
        <taxon>Methanobacteriati</taxon>
        <taxon>Methanobacteriota</taxon>
        <taxon>Stenosarchaea group</taxon>
        <taxon>Halobacteria</taxon>
        <taxon>Halobacteriales</taxon>
        <taxon>Haloarculaceae</taxon>
        <taxon>Halapricum</taxon>
    </lineage>
</organism>
<name>A0A897NGE3_9EURY</name>
<sequence>MYVPSESAARCRAVAPVNRYNGHDDCRTLLVGVRSLLRDVLTQVLLVVGFDEQTACNADRDRDVSFVVAYPTR</sequence>
<evidence type="ECO:0000313" key="2">
    <source>
        <dbReference type="Proteomes" id="UP000663305"/>
    </source>
</evidence>